<evidence type="ECO:0008006" key="4">
    <source>
        <dbReference type="Google" id="ProtNLM"/>
    </source>
</evidence>
<reference evidence="2 3" key="1">
    <citation type="submission" date="2019-03" db="EMBL/GenBank/DDBJ databases">
        <title>Above-ground endophytic microbial communities from plants in different locations in the United States.</title>
        <authorList>
            <person name="Frank C."/>
        </authorList>
    </citation>
    <scope>NUCLEOTIDE SEQUENCE [LARGE SCALE GENOMIC DNA]</scope>
    <source>
        <strain evidence="2 3">LP_13_YM</strain>
    </source>
</reference>
<keyword evidence="1" id="KW-0732">Signal</keyword>
<evidence type="ECO:0000313" key="2">
    <source>
        <dbReference type="EMBL" id="TCV97428.1"/>
    </source>
</evidence>
<organism evidence="2 3">
    <name type="scientific">Luteibacter rhizovicinus</name>
    <dbReference type="NCBI Taxonomy" id="242606"/>
    <lineage>
        <taxon>Bacteria</taxon>
        <taxon>Pseudomonadati</taxon>
        <taxon>Pseudomonadota</taxon>
        <taxon>Gammaproteobacteria</taxon>
        <taxon>Lysobacterales</taxon>
        <taxon>Rhodanobacteraceae</taxon>
        <taxon>Luteibacter</taxon>
    </lineage>
</organism>
<feature type="signal peptide" evidence="1">
    <location>
        <begin position="1"/>
        <end position="26"/>
    </location>
</feature>
<name>A0A4R3YZS7_9GAMM</name>
<gene>
    <name evidence="2" type="ORF">EC912_101440</name>
</gene>
<evidence type="ECO:0000313" key="3">
    <source>
        <dbReference type="Proteomes" id="UP000295645"/>
    </source>
</evidence>
<accession>A0A4R3YZS7</accession>
<proteinExistence type="predicted"/>
<keyword evidence="3" id="KW-1185">Reference proteome</keyword>
<protein>
    <recommendedName>
        <fullName evidence="4">Zn-dependent protease DUF2268</fullName>
    </recommendedName>
</protein>
<comment type="caution">
    <text evidence="2">The sequence shown here is derived from an EMBL/GenBank/DDBJ whole genome shotgun (WGS) entry which is preliminary data.</text>
</comment>
<dbReference type="EMBL" id="SMCS01000001">
    <property type="protein sequence ID" value="TCV97428.1"/>
    <property type="molecule type" value="Genomic_DNA"/>
</dbReference>
<evidence type="ECO:0000256" key="1">
    <source>
        <dbReference type="SAM" id="SignalP"/>
    </source>
</evidence>
<dbReference type="Proteomes" id="UP000295645">
    <property type="component" value="Unassembled WGS sequence"/>
</dbReference>
<dbReference type="AlphaFoldDB" id="A0A4R3YZS7"/>
<feature type="chain" id="PRO_5020420477" description="Zn-dependent protease DUF2268" evidence="1">
    <location>
        <begin position="27"/>
        <end position="327"/>
    </location>
</feature>
<sequence length="327" mass="36863">MILRKILVTSSALLLSYFCVTSTSIARDVVIDPVVSSADLDRFWKAYDAAVKLEDPVQQEAVIQKLYIDPGTNALHAFMQGRGYNAHLYMEAIRAYPRFWATIRPRTLLAGSTIATLKPQLLKLRTLYPEMRQASINFEIGTFKSGGTTQDDMVLIGTELAMGDSSVDVSEMPERMRAWIKPYFDSNPSDTMDVLLIHEFVHTQQSVRGKTLLQRAMQEGVADFVAELVTGRKSGSKYVEYGMKHDATIKPAFREVMNGESYGPWLYSGVDNEYGTADLGYYIGSEICRAYYNRSPNKQAAIKQLIELEFANAESVKDFVRSSRYFD</sequence>